<feature type="transmembrane region" description="Helical" evidence="9">
    <location>
        <begin position="17"/>
        <end position="34"/>
    </location>
</feature>
<keyword evidence="6 9" id="KW-1133">Transmembrane helix</keyword>
<dbReference type="PANTHER" id="PTHR35011">
    <property type="entry name" value="2,3-DIKETO-L-GULONATE TRAP TRANSPORTER SMALL PERMEASE PROTEIN YIAM"/>
    <property type="match status" value="1"/>
</dbReference>
<evidence type="ECO:0000256" key="6">
    <source>
        <dbReference type="ARBA" id="ARBA00022989"/>
    </source>
</evidence>
<keyword evidence="7 9" id="KW-0472">Membrane</keyword>
<feature type="domain" description="Tripartite ATP-independent periplasmic transporters DctQ component" evidence="10">
    <location>
        <begin position="25"/>
        <end position="157"/>
    </location>
</feature>
<feature type="transmembrane region" description="Helical" evidence="9">
    <location>
        <begin position="87"/>
        <end position="111"/>
    </location>
</feature>
<name>A0AAU9F1Y4_9BACT</name>
<evidence type="ECO:0000256" key="8">
    <source>
        <dbReference type="ARBA" id="ARBA00038436"/>
    </source>
</evidence>
<dbReference type="Pfam" id="PF04290">
    <property type="entry name" value="DctQ"/>
    <property type="match status" value="1"/>
</dbReference>
<dbReference type="InterPro" id="IPR055348">
    <property type="entry name" value="DctQ"/>
</dbReference>
<dbReference type="KEGG" id="dmp:FAK_25030"/>
<keyword evidence="3" id="KW-1003">Cell membrane</keyword>
<dbReference type="GO" id="GO:0005886">
    <property type="term" value="C:plasma membrane"/>
    <property type="evidence" value="ECO:0007669"/>
    <property type="project" value="UniProtKB-SubCell"/>
</dbReference>
<proteinExistence type="inferred from homology"/>
<evidence type="ECO:0000256" key="7">
    <source>
        <dbReference type="ARBA" id="ARBA00023136"/>
    </source>
</evidence>
<dbReference type="PANTHER" id="PTHR35011:SF4">
    <property type="entry name" value="SLL1102 PROTEIN"/>
    <property type="match status" value="1"/>
</dbReference>
<comment type="similarity">
    <text evidence="8">Belongs to the TRAP transporter small permease family.</text>
</comment>
<keyword evidence="2" id="KW-0813">Transport</keyword>
<evidence type="ECO:0000256" key="4">
    <source>
        <dbReference type="ARBA" id="ARBA00022519"/>
    </source>
</evidence>
<keyword evidence="5 9" id="KW-0812">Transmembrane</keyword>
<feature type="transmembrane region" description="Helical" evidence="9">
    <location>
        <begin position="132"/>
        <end position="152"/>
    </location>
</feature>
<gene>
    <name evidence="11" type="ORF">FAK_25030</name>
</gene>
<keyword evidence="4" id="KW-0997">Cell inner membrane</keyword>
<evidence type="ECO:0000256" key="9">
    <source>
        <dbReference type="SAM" id="Phobius"/>
    </source>
</evidence>
<evidence type="ECO:0000256" key="1">
    <source>
        <dbReference type="ARBA" id="ARBA00004429"/>
    </source>
</evidence>
<dbReference type="RefSeq" id="WP_338599833.1">
    <property type="nucleotide sequence ID" value="NZ_AP028679.1"/>
</dbReference>
<dbReference type="AlphaFoldDB" id="A0AAU9F1Y4"/>
<reference evidence="12" key="1">
    <citation type="journal article" date="2023" name="Arch. Microbiol.">
        <title>Desulfoferula mesophilus gen. nov. sp. nov., a mesophilic sulfate-reducing bacterium isolated from a brackish lake sediment.</title>
        <authorList>
            <person name="Watanabe T."/>
            <person name="Yabe T."/>
            <person name="Tsuji J.M."/>
            <person name="Fukui M."/>
        </authorList>
    </citation>
    <scope>NUCLEOTIDE SEQUENCE [LARGE SCALE GENOMIC DNA]</scope>
    <source>
        <strain evidence="12">12FAK</strain>
    </source>
</reference>
<protein>
    <submittedName>
        <fullName evidence="11">Membrane protein</fullName>
    </submittedName>
</protein>
<evidence type="ECO:0000313" key="11">
    <source>
        <dbReference type="EMBL" id="BEQ15437.1"/>
    </source>
</evidence>
<sequence length="169" mass="19749">MTFTKIVDWISDWSGKTVSWLFLVLCITVAWDLIERRITGRATDWAFDVNYMIYGTNFMIAGAYTLLHNGHVRVDVLYNTFSVKTRAWLEVLFYVVFMLPMCVILLSSTWLDFMYSFEAREVSIQSSWHPAIWPYKFVMPLTFALILLQSLAELLKNIYTLAGRDQYVA</sequence>
<feature type="transmembrane region" description="Helical" evidence="9">
    <location>
        <begin position="46"/>
        <end position="67"/>
    </location>
</feature>
<dbReference type="EMBL" id="AP028679">
    <property type="protein sequence ID" value="BEQ15437.1"/>
    <property type="molecule type" value="Genomic_DNA"/>
</dbReference>
<comment type="subcellular location">
    <subcellularLocation>
        <location evidence="1">Cell inner membrane</location>
        <topology evidence="1">Multi-pass membrane protein</topology>
    </subcellularLocation>
</comment>
<dbReference type="InterPro" id="IPR007387">
    <property type="entry name" value="TRAP_DctQ"/>
</dbReference>
<organism evidence="11 12">
    <name type="scientific">Desulfoferula mesophila</name>
    <dbReference type="NCBI Taxonomy" id="3058419"/>
    <lineage>
        <taxon>Bacteria</taxon>
        <taxon>Pseudomonadati</taxon>
        <taxon>Thermodesulfobacteriota</taxon>
        <taxon>Desulfarculia</taxon>
        <taxon>Desulfarculales</taxon>
        <taxon>Desulfarculaceae</taxon>
        <taxon>Desulfoferula</taxon>
    </lineage>
</organism>
<evidence type="ECO:0000256" key="3">
    <source>
        <dbReference type="ARBA" id="ARBA00022475"/>
    </source>
</evidence>
<keyword evidence="12" id="KW-1185">Reference proteome</keyword>
<dbReference type="Proteomes" id="UP001366166">
    <property type="component" value="Chromosome"/>
</dbReference>
<evidence type="ECO:0000259" key="10">
    <source>
        <dbReference type="Pfam" id="PF04290"/>
    </source>
</evidence>
<evidence type="ECO:0000313" key="12">
    <source>
        <dbReference type="Proteomes" id="UP001366166"/>
    </source>
</evidence>
<evidence type="ECO:0000256" key="2">
    <source>
        <dbReference type="ARBA" id="ARBA00022448"/>
    </source>
</evidence>
<accession>A0AAU9F1Y4</accession>
<evidence type="ECO:0000256" key="5">
    <source>
        <dbReference type="ARBA" id="ARBA00022692"/>
    </source>
</evidence>